<evidence type="ECO:0000313" key="4">
    <source>
        <dbReference type="EMBL" id="KAK9747876.1"/>
    </source>
</evidence>
<dbReference type="Gene3D" id="3.10.20.90">
    <property type="entry name" value="Phosphatidylinositol 3-kinase Catalytic Subunit, Chain A, domain 1"/>
    <property type="match status" value="1"/>
</dbReference>
<keyword evidence="1" id="KW-0833">Ubl conjugation pathway</keyword>
<dbReference type="EMBL" id="JBDFQZ010000002">
    <property type="protein sequence ID" value="KAK9747876.1"/>
    <property type="molecule type" value="Genomic_DNA"/>
</dbReference>
<evidence type="ECO:0000256" key="2">
    <source>
        <dbReference type="SAM" id="MobiDB-lite"/>
    </source>
</evidence>
<dbReference type="InterPro" id="IPR029071">
    <property type="entry name" value="Ubiquitin-like_domsf"/>
</dbReference>
<protein>
    <recommendedName>
        <fullName evidence="3">UBX domain-containing protein</fullName>
    </recommendedName>
</protein>
<comment type="caution">
    <text evidence="4">The sequence shown here is derived from an EMBL/GenBank/DDBJ whole genome shotgun (WGS) entry which is preliminary data.</text>
</comment>
<dbReference type="InterPro" id="IPR049483">
    <property type="entry name" value="FAF1_2-like_UAS"/>
</dbReference>
<dbReference type="AlphaFoldDB" id="A0AAW1MR17"/>
<dbReference type="CDD" id="cd02958">
    <property type="entry name" value="UAS"/>
    <property type="match status" value="1"/>
</dbReference>
<feature type="compositionally biased region" description="Polar residues" evidence="2">
    <location>
        <begin position="268"/>
        <end position="277"/>
    </location>
</feature>
<feature type="compositionally biased region" description="Basic and acidic residues" evidence="2">
    <location>
        <begin position="306"/>
        <end position="318"/>
    </location>
</feature>
<feature type="compositionally biased region" description="Low complexity" evidence="2">
    <location>
        <begin position="278"/>
        <end position="289"/>
    </location>
</feature>
<dbReference type="Proteomes" id="UP001443914">
    <property type="component" value="Unassembled WGS sequence"/>
</dbReference>
<dbReference type="SUPFAM" id="SSF54236">
    <property type="entry name" value="Ubiquitin-like"/>
    <property type="match status" value="1"/>
</dbReference>
<evidence type="ECO:0000259" key="3">
    <source>
        <dbReference type="PROSITE" id="PS50033"/>
    </source>
</evidence>
<dbReference type="Pfam" id="PF21021">
    <property type="entry name" value="FAF1"/>
    <property type="match status" value="1"/>
</dbReference>
<dbReference type="GO" id="GO:0036503">
    <property type="term" value="P:ERAD pathway"/>
    <property type="evidence" value="ECO:0007669"/>
    <property type="project" value="TreeGrafter"/>
</dbReference>
<dbReference type="PANTHER" id="PTHR23322:SF71">
    <property type="entry name" value="UBIQUITIN-ASSOCIATED (UBA) PROTEIN-RELATED"/>
    <property type="match status" value="1"/>
</dbReference>
<dbReference type="InterPro" id="IPR001012">
    <property type="entry name" value="UBX_dom"/>
</dbReference>
<feature type="domain" description="UBX" evidence="3">
    <location>
        <begin position="322"/>
        <end position="400"/>
    </location>
</feature>
<dbReference type="SMART" id="SM00594">
    <property type="entry name" value="UAS"/>
    <property type="match status" value="1"/>
</dbReference>
<dbReference type="GO" id="GO:0005783">
    <property type="term" value="C:endoplasmic reticulum"/>
    <property type="evidence" value="ECO:0007669"/>
    <property type="project" value="TreeGrafter"/>
</dbReference>
<evidence type="ECO:0000256" key="1">
    <source>
        <dbReference type="ARBA" id="ARBA00022786"/>
    </source>
</evidence>
<proteinExistence type="predicted"/>
<evidence type="ECO:0000313" key="5">
    <source>
        <dbReference type="Proteomes" id="UP001443914"/>
    </source>
</evidence>
<dbReference type="Pfam" id="PF00789">
    <property type="entry name" value="UBX"/>
    <property type="match status" value="1"/>
</dbReference>
<dbReference type="PANTHER" id="PTHR23322">
    <property type="entry name" value="FAS-ASSOCIATED PROTEIN"/>
    <property type="match status" value="1"/>
</dbReference>
<dbReference type="PROSITE" id="PS50033">
    <property type="entry name" value="UBX"/>
    <property type="match status" value="1"/>
</dbReference>
<dbReference type="SMART" id="SM00166">
    <property type="entry name" value="UBX"/>
    <property type="match status" value="1"/>
</dbReference>
<keyword evidence="5" id="KW-1185">Reference proteome</keyword>
<reference evidence="4" key="1">
    <citation type="submission" date="2024-03" db="EMBL/GenBank/DDBJ databases">
        <title>WGS assembly of Saponaria officinalis var. Norfolk2.</title>
        <authorList>
            <person name="Jenkins J."/>
            <person name="Shu S."/>
            <person name="Grimwood J."/>
            <person name="Barry K."/>
            <person name="Goodstein D."/>
            <person name="Schmutz J."/>
            <person name="Leebens-Mack J."/>
            <person name="Osbourn A."/>
        </authorList>
    </citation>
    <scope>NUCLEOTIDE SEQUENCE [LARGE SCALE GENOMIC DNA]</scope>
    <source>
        <strain evidence="4">JIC</strain>
    </source>
</reference>
<feature type="region of interest" description="Disordered" evidence="2">
    <location>
        <begin position="261"/>
        <end position="321"/>
    </location>
</feature>
<dbReference type="SUPFAM" id="SSF52833">
    <property type="entry name" value="Thioredoxin-like"/>
    <property type="match status" value="1"/>
</dbReference>
<dbReference type="InterPro" id="IPR006577">
    <property type="entry name" value="UAS"/>
</dbReference>
<sequence>MSSIIRDTPRTRGDYPNLSRIVRRIVTLPRTILGGFTRTLENGIDFMGRTDRRNPTFPSTPPPMLPPAHFPMYRPQGEQDNSMFIDEWAFLNSFEQKYGVMHPFFYACRFAQALQIARDEKKLLFLYLHCPDHPFTAEFCRESLCSEIVVQFVDANFVSWGGVFDRGEGLQMCRSLMPGSFPFCAVIAPASADSISVLQQIEGPVSPAELVEILQRTLEEQGVAFGSSRANEDEKTRLDRRLREEQDAAYLASLKVDQEKEKLKNSAREQTAQKPVASSSTSNSRVSQSLKSNPILNKPSQVKESSATKRENQSRDSSSKAIDNQITRILIRFPNGERREHSLLATDKVKAIYKYIDSLKMPGIGNYRLISSFPRKVYDTHHMNITLKDAGLHPKATLFLDLL</sequence>
<name>A0AAW1MR17_SAPOF</name>
<organism evidence="4 5">
    <name type="scientific">Saponaria officinalis</name>
    <name type="common">Common soapwort</name>
    <name type="synonym">Lychnis saponaria</name>
    <dbReference type="NCBI Taxonomy" id="3572"/>
    <lineage>
        <taxon>Eukaryota</taxon>
        <taxon>Viridiplantae</taxon>
        <taxon>Streptophyta</taxon>
        <taxon>Embryophyta</taxon>
        <taxon>Tracheophyta</taxon>
        <taxon>Spermatophyta</taxon>
        <taxon>Magnoliopsida</taxon>
        <taxon>eudicotyledons</taxon>
        <taxon>Gunneridae</taxon>
        <taxon>Pentapetalae</taxon>
        <taxon>Caryophyllales</taxon>
        <taxon>Caryophyllaceae</taxon>
        <taxon>Caryophylleae</taxon>
        <taxon>Saponaria</taxon>
    </lineage>
</organism>
<dbReference type="GO" id="GO:0043130">
    <property type="term" value="F:ubiquitin binding"/>
    <property type="evidence" value="ECO:0007669"/>
    <property type="project" value="TreeGrafter"/>
</dbReference>
<dbReference type="Gene3D" id="3.40.30.10">
    <property type="entry name" value="Glutaredoxin"/>
    <property type="match status" value="1"/>
</dbReference>
<dbReference type="CDD" id="cd01767">
    <property type="entry name" value="UBX"/>
    <property type="match status" value="1"/>
</dbReference>
<dbReference type="InterPro" id="IPR050730">
    <property type="entry name" value="UBX_domain-protein"/>
</dbReference>
<feature type="compositionally biased region" description="Polar residues" evidence="2">
    <location>
        <begin position="290"/>
        <end position="305"/>
    </location>
</feature>
<gene>
    <name evidence="4" type="ORF">RND81_02G020800</name>
</gene>
<accession>A0AAW1MR17</accession>
<dbReference type="InterPro" id="IPR036249">
    <property type="entry name" value="Thioredoxin-like_sf"/>
</dbReference>